<evidence type="ECO:0000256" key="3">
    <source>
        <dbReference type="ARBA" id="ARBA00022692"/>
    </source>
</evidence>
<proteinExistence type="predicted"/>
<reference evidence="8 9" key="1">
    <citation type="submission" date="2021-01" db="EMBL/GenBank/DDBJ databases">
        <title>FDA dAtabase for Regulatory Grade micrObial Sequences (FDA-ARGOS): Supporting development and validation of Infectious Disease Dx tests.</title>
        <authorList>
            <person name="Sproer C."/>
            <person name="Gronow S."/>
            <person name="Severitt S."/>
            <person name="Schroder I."/>
            <person name="Tallon L."/>
            <person name="Sadzewicz L."/>
            <person name="Zhao X."/>
            <person name="Boylan J."/>
            <person name="Ott S."/>
            <person name="Bowen H."/>
            <person name="Vavikolanu K."/>
            <person name="Mehta A."/>
            <person name="Aluvathingal J."/>
            <person name="Nadendla S."/>
            <person name="Lowell S."/>
            <person name="Myers T."/>
            <person name="Yan Y."/>
            <person name="Sichtig H."/>
        </authorList>
    </citation>
    <scope>NUCLEOTIDE SEQUENCE [LARGE SCALE GENOMIC DNA]</scope>
    <source>
        <strain evidence="8 9">FDAARGOS_1131</strain>
    </source>
</reference>
<keyword evidence="3 6" id="KW-0812">Transmembrane</keyword>
<keyword evidence="5 6" id="KW-0472">Membrane</keyword>
<evidence type="ECO:0000256" key="1">
    <source>
        <dbReference type="ARBA" id="ARBA00004651"/>
    </source>
</evidence>
<dbReference type="Proteomes" id="UP000596202">
    <property type="component" value="Chromosome"/>
</dbReference>
<feature type="transmembrane region" description="Helical" evidence="6">
    <location>
        <begin position="327"/>
        <end position="350"/>
    </location>
</feature>
<evidence type="ECO:0000256" key="5">
    <source>
        <dbReference type="ARBA" id="ARBA00023136"/>
    </source>
</evidence>
<feature type="transmembrane region" description="Helical" evidence="6">
    <location>
        <begin position="160"/>
        <end position="181"/>
    </location>
</feature>
<dbReference type="Pfam" id="PF07690">
    <property type="entry name" value="MFS_1"/>
    <property type="match status" value="1"/>
</dbReference>
<dbReference type="AlphaFoldDB" id="A0A9Q7ECC9"/>
<keyword evidence="4 6" id="KW-1133">Transmembrane helix</keyword>
<feature type="transmembrane region" description="Helical" evidence="6">
    <location>
        <begin position="130"/>
        <end position="154"/>
    </location>
</feature>
<dbReference type="EMBL" id="CP068108">
    <property type="protein sequence ID" value="QQU01475.1"/>
    <property type="molecule type" value="Genomic_DNA"/>
</dbReference>
<dbReference type="RefSeq" id="WP_002992007.1">
    <property type="nucleotide sequence ID" value="NZ_CP068108.1"/>
</dbReference>
<dbReference type="InterPro" id="IPR020846">
    <property type="entry name" value="MFS_dom"/>
</dbReference>
<organism evidence="8 9">
    <name type="scientific">Myroides odoratus</name>
    <name type="common">Flavobacterium odoratum</name>
    <dbReference type="NCBI Taxonomy" id="256"/>
    <lineage>
        <taxon>Bacteria</taxon>
        <taxon>Pseudomonadati</taxon>
        <taxon>Bacteroidota</taxon>
        <taxon>Flavobacteriia</taxon>
        <taxon>Flavobacteriales</taxon>
        <taxon>Flavobacteriaceae</taxon>
        <taxon>Myroides</taxon>
    </lineage>
</organism>
<feature type="transmembrane region" description="Helical" evidence="6">
    <location>
        <begin position="70"/>
        <end position="93"/>
    </location>
</feature>
<feature type="transmembrane region" description="Helical" evidence="6">
    <location>
        <begin position="7"/>
        <end position="30"/>
    </location>
</feature>
<dbReference type="PANTHER" id="PTHR43124">
    <property type="entry name" value="PURINE EFFLUX PUMP PBUE"/>
    <property type="match status" value="1"/>
</dbReference>
<dbReference type="InterPro" id="IPR036259">
    <property type="entry name" value="MFS_trans_sf"/>
</dbReference>
<dbReference type="GeneID" id="93527389"/>
<evidence type="ECO:0000256" key="6">
    <source>
        <dbReference type="SAM" id="Phobius"/>
    </source>
</evidence>
<dbReference type="GO" id="GO:0005886">
    <property type="term" value="C:plasma membrane"/>
    <property type="evidence" value="ECO:0007669"/>
    <property type="project" value="UniProtKB-SubCell"/>
</dbReference>
<dbReference type="SUPFAM" id="SSF103473">
    <property type="entry name" value="MFS general substrate transporter"/>
    <property type="match status" value="1"/>
</dbReference>
<feature type="transmembrane region" description="Helical" evidence="6">
    <location>
        <begin position="356"/>
        <end position="372"/>
    </location>
</feature>
<keyword evidence="2" id="KW-1003">Cell membrane</keyword>
<dbReference type="GO" id="GO:0022857">
    <property type="term" value="F:transmembrane transporter activity"/>
    <property type="evidence" value="ECO:0007669"/>
    <property type="project" value="InterPro"/>
</dbReference>
<feature type="transmembrane region" description="Helical" evidence="6">
    <location>
        <begin position="42"/>
        <end position="63"/>
    </location>
</feature>
<evidence type="ECO:0000313" key="8">
    <source>
        <dbReference type="EMBL" id="QQU01475.1"/>
    </source>
</evidence>
<sequence length="389" mass="42634">MKKYAIIGAIGLLAIITTEFGIVGILPQIATHYTITIDQAGVLLSGFALIIALAGPVLTLFTAGFNKKTLMLTSIFIFLLTAVVSAFAPPFWLLLVVRLLPAFLQPVFIATALSVSISQAQKEDHNKLMSIVFSGITLAMITTIPLATYMASIFTWTYSFMIQAIVSIIALLLIVFGMPSLPVQVKQTRGSQISILKKPTFILSALMNFFMISAWFSTYSYFTAYLNQAKNMDDTMVSYMLLLFGLVGLFSNFIAGKLLSRSVTKTTLLFLTGTLVVPFLLYFSDTHFGLTVFVLILWAFAYSPSFLNASTYMISTAPDSLEFVNSLATSFGNLGVAMGTTCGGLVIAYFGVEHTIWLTVLFGFLAMLMIYIRQKIEQKTNTCVAPCLQ</sequence>
<dbReference type="InterPro" id="IPR050189">
    <property type="entry name" value="MFS_Efflux_Transporters"/>
</dbReference>
<dbReference type="OrthoDB" id="199773at2"/>
<evidence type="ECO:0000259" key="7">
    <source>
        <dbReference type="PROSITE" id="PS50850"/>
    </source>
</evidence>
<evidence type="ECO:0000256" key="2">
    <source>
        <dbReference type="ARBA" id="ARBA00022475"/>
    </source>
</evidence>
<feature type="transmembrane region" description="Helical" evidence="6">
    <location>
        <begin position="99"/>
        <end position="118"/>
    </location>
</feature>
<evidence type="ECO:0000256" key="4">
    <source>
        <dbReference type="ARBA" id="ARBA00022989"/>
    </source>
</evidence>
<name>A0A9Q7ECC9_MYROD</name>
<feature type="transmembrane region" description="Helical" evidence="6">
    <location>
        <begin position="236"/>
        <end position="255"/>
    </location>
</feature>
<gene>
    <name evidence="8" type="ORF">I6I88_06955</name>
</gene>
<comment type="subcellular location">
    <subcellularLocation>
        <location evidence="1">Cell membrane</location>
        <topology evidence="1">Multi-pass membrane protein</topology>
    </subcellularLocation>
</comment>
<evidence type="ECO:0000313" key="9">
    <source>
        <dbReference type="Proteomes" id="UP000596202"/>
    </source>
</evidence>
<dbReference type="InterPro" id="IPR011701">
    <property type="entry name" value="MFS"/>
</dbReference>
<dbReference type="CDD" id="cd17324">
    <property type="entry name" value="MFS_NepI_like"/>
    <property type="match status" value="1"/>
</dbReference>
<protein>
    <submittedName>
        <fullName evidence="8">MFS transporter</fullName>
    </submittedName>
</protein>
<feature type="transmembrane region" description="Helical" evidence="6">
    <location>
        <begin position="290"/>
        <end position="315"/>
    </location>
</feature>
<dbReference type="Gene3D" id="1.20.1250.20">
    <property type="entry name" value="MFS general substrate transporter like domains"/>
    <property type="match status" value="2"/>
</dbReference>
<feature type="transmembrane region" description="Helical" evidence="6">
    <location>
        <begin position="267"/>
        <end position="284"/>
    </location>
</feature>
<dbReference type="PROSITE" id="PS50850">
    <property type="entry name" value="MFS"/>
    <property type="match status" value="1"/>
</dbReference>
<feature type="domain" description="Major facilitator superfamily (MFS) profile" evidence="7">
    <location>
        <begin position="4"/>
        <end position="378"/>
    </location>
</feature>
<dbReference type="PANTHER" id="PTHR43124:SF3">
    <property type="entry name" value="CHLORAMPHENICOL EFFLUX PUMP RV0191"/>
    <property type="match status" value="1"/>
</dbReference>
<accession>A0A9Q7ECC9</accession>
<feature type="transmembrane region" description="Helical" evidence="6">
    <location>
        <begin position="201"/>
        <end position="224"/>
    </location>
</feature>